<sequence>MPTAEVDLPSDIEVEIDRLVDEGEFLNRKEAVEELLSTGLNVYDITAGEEEEERFEEEMRETSERSLGDEYEF</sequence>
<reference evidence="2 3" key="1">
    <citation type="journal article" date="2019" name="Int. J. Syst. Evol. Microbiol.">
        <title>The Global Catalogue of Microorganisms (GCM) 10K type strain sequencing project: providing services to taxonomists for standard genome sequencing and annotation.</title>
        <authorList>
            <consortium name="The Broad Institute Genomics Platform"/>
            <consortium name="The Broad Institute Genome Sequencing Center for Infectious Disease"/>
            <person name="Wu L."/>
            <person name="Ma J."/>
        </authorList>
    </citation>
    <scope>NUCLEOTIDE SEQUENCE [LARGE SCALE GENOMIC DNA]</scope>
    <source>
        <strain evidence="2 3">JCM 19585</strain>
    </source>
</reference>
<comment type="caution">
    <text evidence="2">The sequence shown here is derived from an EMBL/GenBank/DDBJ whole genome shotgun (WGS) entry which is preliminary data.</text>
</comment>
<dbReference type="Proteomes" id="UP000628840">
    <property type="component" value="Unassembled WGS sequence"/>
</dbReference>
<dbReference type="EMBL" id="BMPF01000001">
    <property type="protein sequence ID" value="GGL21066.1"/>
    <property type="molecule type" value="Genomic_DNA"/>
</dbReference>
<dbReference type="OrthoDB" id="298109at2157"/>
<feature type="compositionally biased region" description="Acidic residues" evidence="1">
    <location>
        <begin position="49"/>
        <end position="59"/>
    </location>
</feature>
<evidence type="ECO:0000313" key="2">
    <source>
        <dbReference type="EMBL" id="GGL21066.1"/>
    </source>
</evidence>
<feature type="compositionally biased region" description="Basic and acidic residues" evidence="1">
    <location>
        <begin position="60"/>
        <end position="73"/>
    </location>
</feature>
<gene>
    <name evidence="2" type="ORF">GCM10009037_00440</name>
</gene>
<feature type="region of interest" description="Disordered" evidence="1">
    <location>
        <begin position="49"/>
        <end position="73"/>
    </location>
</feature>
<dbReference type="Pfam" id="PF23434">
    <property type="entry name" value="DUF7120"/>
    <property type="match status" value="1"/>
</dbReference>
<dbReference type="RefSeq" id="WP_188876403.1">
    <property type="nucleotide sequence ID" value="NZ_BMPF01000001.1"/>
</dbReference>
<dbReference type="InterPro" id="IPR055544">
    <property type="entry name" value="DUF7120"/>
</dbReference>
<dbReference type="AlphaFoldDB" id="A0A830ER12"/>
<protein>
    <recommendedName>
        <fullName evidence="4">Cell surface protein</fullName>
    </recommendedName>
</protein>
<keyword evidence="3" id="KW-1185">Reference proteome</keyword>
<evidence type="ECO:0008006" key="4">
    <source>
        <dbReference type="Google" id="ProtNLM"/>
    </source>
</evidence>
<proteinExistence type="predicted"/>
<evidence type="ECO:0000256" key="1">
    <source>
        <dbReference type="SAM" id="MobiDB-lite"/>
    </source>
</evidence>
<evidence type="ECO:0000313" key="3">
    <source>
        <dbReference type="Proteomes" id="UP000628840"/>
    </source>
</evidence>
<accession>A0A830ER12</accession>
<organism evidence="2 3">
    <name type="scientific">Halarchaeum grantii</name>
    <dbReference type="NCBI Taxonomy" id="1193105"/>
    <lineage>
        <taxon>Archaea</taxon>
        <taxon>Methanobacteriati</taxon>
        <taxon>Methanobacteriota</taxon>
        <taxon>Stenosarchaea group</taxon>
        <taxon>Halobacteria</taxon>
        <taxon>Halobacteriales</taxon>
        <taxon>Halobacteriaceae</taxon>
    </lineage>
</organism>
<name>A0A830ER12_9EURY</name>